<feature type="repeat" description="TPR" evidence="3">
    <location>
        <begin position="515"/>
        <end position="548"/>
    </location>
</feature>
<accession>A0ABX7PUE8</accession>
<feature type="repeat" description="TPR" evidence="3">
    <location>
        <begin position="345"/>
        <end position="378"/>
    </location>
</feature>
<dbReference type="Proteomes" id="UP000663088">
    <property type="component" value="Chromosome"/>
</dbReference>
<keyword evidence="1" id="KW-0677">Repeat</keyword>
<dbReference type="SMART" id="SM00028">
    <property type="entry name" value="TPR"/>
    <property type="match status" value="5"/>
</dbReference>
<evidence type="ECO:0000256" key="3">
    <source>
        <dbReference type="PROSITE-ProRule" id="PRU00339"/>
    </source>
</evidence>
<dbReference type="Pfam" id="PF07719">
    <property type="entry name" value="TPR_2"/>
    <property type="match status" value="1"/>
</dbReference>
<gene>
    <name evidence="4" type="ORF">EM20IM_09065</name>
</gene>
<evidence type="ECO:0000256" key="1">
    <source>
        <dbReference type="ARBA" id="ARBA00022737"/>
    </source>
</evidence>
<organism evidence="4 5">
    <name type="scientific">Candidatus Methylacidiphilum infernorum</name>
    <dbReference type="NCBI Taxonomy" id="511746"/>
    <lineage>
        <taxon>Bacteria</taxon>
        <taxon>Pseudomonadati</taxon>
        <taxon>Verrucomicrobiota</taxon>
        <taxon>Methylacidiphilae</taxon>
        <taxon>Methylacidiphilales</taxon>
        <taxon>Methylacidiphilaceae</taxon>
        <taxon>Methylacidiphilum (ex Ratnadevi et al. 2023)</taxon>
    </lineage>
</organism>
<evidence type="ECO:0000313" key="5">
    <source>
        <dbReference type="Proteomes" id="UP000663088"/>
    </source>
</evidence>
<dbReference type="InterPro" id="IPR019734">
    <property type="entry name" value="TPR_rpt"/>
</dbReference>
<dbReference type="Pfam" id="PF13432">
    <property type="entry name" value="TPR_16"/>
    <property type="match status" value="1"/>
</dbReference>
<keyword evidence="2 3" id="KW-0802">TPR repeat</keyword>
<evidence type="ECO:0000256" key="2">
    <source>
        <dbReference type="ARBA" id="ARBA00022803"/>
    </source>
</evidence>
<name>A0ABX7PUE8_9BACT</name>
<evidence type="ECO:0000313" key="4">
    <source>
        <dbReference type="EMBL" id="QSR86617.1"/>
    </source>
</evidence>
<dbReference type="PANTHER" id="PTHR12558:SF13">
    <property type="entry name" value="CELL DIVISION CYCLE PROTEIN 27 HOMOLOG"/>
    <property type="match status" value="1"/>
</dbReference>
<feature type="repeat" description="TPR" evidence="3">
    <location>
        <begin position="379"/>
        <end position="412"/>
    </location>
</feature>
<dbReference type="EMBL" id="CP065956">
    <property type="protein sequence ID" value="QSR86617.1"/>
    <property type="molecule type" value="Genomic_DNA"/>
</dbReference>
<dbReference type="SUPFAM" id="SSF48452">
    <property type="entry name" value="TPR-like"/>
    <property type="match status" value="2"/>
</dbReference>
<dbReference type="Pfam" id="PF13431">
    <property type="entry name" value="TPR_17"/>
    <property type="match status" value="1"/>
</dbReference>
<dbReference type="InterPro" id="IPR013105">
    <property type="entry name" value="TPR_2"/>
</dbReference>
<dbReference type="Gene3D" id="1.25.40.10">
    <property type="entry name" value="Tetratricopeptide repeat domain"/>
    <property type="match status" value="1"/>
</dbReference>
<feature type="repeat" description="TPR" evidence="3">
    <location>
        <begin position="413"/>
        <end position="446"/>
    </location>
</feature>
<protein>
    <submittedName>
        <fullName evidence="4">Tetratricopeptide repeat protein</fullName>
    </submittedName>
</protein>
<dbReference type="PROSITE" id="PS50005">
    <property type="entry name" value="TPR"/>
    <property type="match status" value="6"/>
</dbReference>
<feature type="repeat" description="TPR" evidence="3">
    <location>
        <begin position="481"/>
        <end position="514"/>
    </location>
</feature>
<dbReference type="InterPro" id="IPR011990">
    <property type="entry name" value="TPR-like_helical_dom_sf"/>
</dbReference>
<dbReference type="PANTHER" id="PTHR12558">
    <property type="entry name" value="CELL DIVISION CYCLE 16,23,27"/>
    <property type="match status" value="1"/>
</dbReference>
<feature type="repeat" description="TPR" evidence="3">
    <location>
        <begin position="447"/>
        <end position="480"/>
    </location>
</feature>
<dbReference type="RefSeq" id="WP_206846467.1">
    <property type="nucleotide sequence ID" value="NZ_CP065956.1"/>
</dbReference>
<keyword evidence="5" id="KW-1185">Reference proteome</keyword>
<reference evidence="4 5" key="1">
    <citation type="submission" date="2020-12" db="EMBL/GenBank/DDBJ databases">
        <authorList>
            <person name="Awala S.I."/>
            <person name="Gwak J.-H."/>
            <person name="Kim S.-J."/>
            <person name="Rhee S.-K."/>
        </authorList>
    </citation>
    <scope>NUCLEOTIDE SEQUENCE [LARGE SCALE GENOMIC DNA]</scope>
    <source>
        <strain evidence="4 5">IT5</strain>
    </source>
</reference>
<proteinExistence type="predicted"/>
<sequence length="595" mass="68023">MKYSQPIKELLVVLIFCSAFLVFWFSLLKAQDANFDAGFWTSRIVDFSVVDSSGSTQWIRGIVLSADGKVLTLSNVFDGKTIKEAKRWDFRPVQYSGWIIREPEKDLLLIQVEGKSLSALRIVSQDSWPQGGGSEFFIPIPTPEEPRKIGKYSPIKEGLETDRNHLYFSGEITGVLPGSPVINEKEQTIGIVDWIDPRKRLVRARLLSGPLEILDKADRLMEFAFWRENLETIRKKGELDPKLSSSPYWVNLWQGVQKTDIEKNADKLIEVFPKSDVAWATASANYLRISLLDKADFAIRKAASLNGETDYHYSILFAQIMISRKEWNPAIDALLKAREEGALSKEIAYPLGICLYQIGQFEKAVEELKSYVESRPRHVSAWLLMGEIFQKIRQWDRAVNAFMKAARLNPQSVKAWVGIAESYSALAKWDLASEAYTELSLLEPKNPSVWYNLGLALLKTEQEKLALACFLRVIELNPADRDGWFNFGVLSQKSGERLVALNAYKKAVNIDPRFGVGWFNLGCLYQELHLYPEAIEAWRKADETLPGDIRPLINLVFLENHIRDYAERDRDLTRLESRDPRLAQQIKYKLVHSNR</sequence>